<accession>A0ABY2T723</accession>
<feature type="domain" description="Novel toxin 21" evidence="2">
    <location>
        <begin position="181"/>
        <end position="253"/>
    </location>
</feature>
<dbReference type="Proteomes" id="UP000308539">
    <property type="component" value="Unassembled WGS sequence"/>
</dbReference>
<sequence length="254" mass="28436">MKKSLIYSLVFMLFISYTLPSYAQTNNEPLEQSTHKVNDDITINEKVYINEAVITATLENEELFAKSELIIDLDTNEIVLQNLLDDKTNNIVENQYDVYFLTIEGEDFRAFFIDKETGEEIYINSEKVQASVAPLVVVLATIARYSIARAIAKHGAARVTQALASNAARTKLPTDGLARQVANELGYRDTGYLSHRVAVFERAARDAVKGPRYIARDRTSHGGGVWKGANKIEDLASPTRRSGTYDAVLKRIRD</sequence>
<dbReference type="CDD" id="cd20685">
    <property type="entry name" value="CdiA-CT_Ecl_RNase-like"/>
    <property type="match status" value="1"/>
</dbReference>
<dbReference type="NCBIfam" id="NF038340">
    <property type="entry name" value="SAR2788_fam"/>
    <property type="match status" value="1"/>
</dbReference>
<feature type="chain" id="PRO_5047036031" description="Novel toxin 21 domain-containing protein" evidence="1">
    <location>
        <begin position="24"/>
        <end position="254"/>
    </location>
</feature>
<reference evidence="3 4" key="1">
    <citation type="submission" date="2019-04" db="EMBL/GenBank/DDBJ databases">
        <title>Lysinibacillus genome sequencing.</title>
        <authorList>
            <person name="Dunlap C."/>
        </authorList>
    </citation>
    <scope>NUCLEOTIDE SEQUENCE [LARGE SCALE GENOMIC DNA]</scope>
    <source>
        <strain evidence="3 4">NBRC 109424</strain>
    </source>
</reference>
<proteinExistence type="predicted"/>
<evidence type="ECO:0000256" key="1">
    <source>
        <dbReference type="SAM" id="SignalP"/>
    </source>
</evidence>
<dbReference type="InterPro" id="IPR028190">
    <property type="entry name" value="Ntox21"/>
</dbReference>
<evidence type="ECO:0000259" key="2">
    <source>
        <dbReference type="Pfam" id="PF15526"/>
    </source>
</evidence>
<name>A0ABY2T723_9BACI</name>
<evidence type="ECO:0000313" key="3">
    <source>
        <dbReference type="EMBL" id="TKI59884.1"/>
    </source>
</evidence>
<keyword evidence="1" id="KW-0732">Signal</keyword>
<dbReference type="InterPro" id="IPR038181">
    <property type="entry name" value="Ntox21_sf"/>
</dbReference>
<dbReference type="RefSeq" id="WP_025219235.1">
    <property type="nucleotide sequence ID" value="NZ_CP006837.1"/>
</dbReference>
<comment type="caution">
    <text evidence="3">The sequence shown here is derived from an EMBL/GenBank/DDBJ whole genome shotgun (WGS) entry which is preliminary data.</text>
</comment>
<feature type="signal peptide" evidence="1">
    <location>
        <begin position="1"/>
        <end position="23"/>
    </location>
</feature>
<keyword evidence="4" id="KW-1185">Reference proteome</keyword>
<dbReference type="Gene3D" id="3.10.380.20">
    <property type="entry name" value="Novel toxin 21 (CdiA), C-terminal domain"/>
    <property type="match status" value="1"/>
</dbReference>
<evidence type="ECO:0000313" key="4">
    <source>
        <dbReference type="Proteomes" id="UP000308539"/>
    </source>
</evidence>
<dbReference type="EMBL" id="SZPV01000037">
    <property type="protein sequence ID" value="TKI59884.1"/>
    <property type="molecule type" value="Genomic_DNA"/>
</dbReference>
<dbReference type="Pfam" id="PF15526">
    <property type="entry name" value="Ntox21"/>
    <property type="match status" value="1"/>
</dbReference>
<organism evidence="3 4">
    <name type="scientific">Lysinibacillus varians</name>
    <dbReference type="NCBI Taxonomy" id="1145276"/>
    <lineage>
        <taxon>Bacteria</taxon>
        <taxon>Bacillati</taxon>
        <taxon>Bacillota</taxon>
        <taxon>Bacilli</taxon>
        <taxon>Bacillales</taxon>
        <taxon>Bacillaceae</taxon>
        <taxon>Lysinibacillus</taxon>
    </lineage>
</organism>
<protein>
    <recommendedName>
        <fullName evidence="2">Novel toxin 21 domain-containing protein</fullName>
    </recommendedName>
</protein>
<gene>
    <name evidence="3" type="ORF">FC752_17235</name>
</gene>